<accession>W2JEF7</accession>
<dbReference type="Proteomes" id="UP000053864">
    <property type="component" value="Unassembled WGS sequence"/>
</dbReference>
<protein>
    <submittedName>
        <fullName evidence="1">Uncharacterized protein</fullName>
    </submittedName>
</protein>
<evidence type="ECO:0000313" key="2">
    <source>
        <dbReference type="Proteomes" id="UP000053864"/>
    </source>
</evidence>
<sequence length="31" mass="3715">MTEERMLALVESGWPAFERANHWVWVSGRRL</sequence>
<dbReference type="AlphaFoldDB" id="W2JEF7"/>
<reference evidence="1 2" key="1">
    <citation type="submission" date="2013-11" db="EMBL/GenBank/DDBJ databases">
        <title>The Genome Sequence of Phytophthora parasitica CJ05E6.</title>
        <authorList>
            <consortium name="The Broad Institute Genomics Platform"/>
            <person name="Russ C."/>
            <person name="Tyler B."/>
            <person name="Panabieres F."/>
            <person name="Shan W."/>
            <person name="Tripathy S."/>
            <person name="Grunwald N."/>
            <person name="Machado M."/>
            <person name="Johnson C.S."/>
            <person name="Arredondo F."/>
            <person name="Hong C."/>
            <person name="Coffey M."/>
            <person name="Young S.K."/>
            <person name="Zeng Q."/>
            <person name="Gargeya S."/>
            <person name="Fitzgerald M."/>
            <person name="Abouelleil A."/>
            <person name="Alvarado L."/>
            <person name="Chapman S.B."/>
            <person name="Gainer-Dewar J."/>
            <person name="Goldberg J."/>
            <person name="Griggs A."/>
            <person name="Gujja S."/>
            <person name="Hansen M."/>
            <person name="Howarth C."/>
            <person name="Imamovic A."/>
            <person name="Ireland A."/>
            <person name="Larimer J."/>
            <person name="McCowan C."/>
            <person name="Murphy C."/>
            <person name="Pearson M."/>
            <person name="Poon T.W."/>
            <person name="Priest M."/>
            <person name="Roberts A."/>
            <person name="Saif S."/>
            <person name="Shea T."/>
            <person name="Sykes S."/>
            <person name="Wortman J."/>
            <person name="Nusbaum C."/>
            <person name="Birren B."/>
        </authorList>
    </citation>
    <scope>NUCLEOTIDE SEQUENCE [LARGE SCALE GENOMIC DNA]</scope>
    <source>
        <strain evidence="1 2">CJ05E6</strain>
    </source>
</reference>
<name>W2JEF7_PHYNI</name>
<gene>
    <name evidence="1" type="ORF">L916_05621</name>
</gene>
<organism evidence="1 2">
    <name type="scientific">Phytophthora nicotianae</name>
    <name type="common">Potato buckeye rot agent</name>
    <name type="synonym">Phytophthora parasitica</name>
    <dbReference type="NCBI Taxonomy" id="4792"/>
    <lineage>
        <taxon>Eukaryota</taxon>
        <taxon>Sar</taxon>
        <taxon>Stramenopiles</taxon>
        <taxon>Oomycota</taxon>
        <taxon>Peronosporomycetes</taxon>
        <taxon>Peronosporales</taxon>
        <taxon>Peronosporaceae</taxon>
        <taxon>Phytophthora</taxon>
    </lineage>
</organism>
<proteinExistence type="predicted"/>
<dbReference type="EMBL" id="KI672033">
    <property type="protein sequence ID" value="ETL43993.1"/>
    <property type="molecule type" value="Genomic_DNA"/>
</dbReference>
<evidence type="ECO:0000313" key="1">
    <source>
        <dbReference type="EMBL" id="ETL43993.1"/>
    </source>
</evidence>